<dbReference type="SUPFAM" id="SSF56784">
    <property type="entry name" value="HAD-like"/>
    <property type="match status" value="1"/>
</dbReference>
<organism evidence="1 2">
    <name type="scientific">Schumannella soli</name>
    <dbReference type="NCBI Taxonomy" id="2590779"/>
    <lineage>
        <taxon>Bacteria</taxon>
        <taxon>Bacillati</taxon>
        <taxon>Actinomycetota</taxon>
        <taxon>Actinomycetes</taxon>
        <taxon>Micrococcales</taxon>
        <taxon>Microbacteriaceae</taxon>
        <taxon>Schumannella</taxon>
    </lineage>
</organism>
<dbReference type="InterPro" id="IPR023214">
    <property type="entry name" value="HAD_sf"/>
</dbReference>
<dbReference type="NCBIfam" id="TIGR01509">
    <property type="entry name" value="HAD-SF-IA-v3"/>
    <property type="match status" value="1"/>
</dbReference>
<dbReference type="OrthoDB" id="9800058at2"/>
<dbReference type="InterPro" id="IPR051806">
    <property type="entry name" value="HAD-like_SPP"/>
</dbReference>
<comment type="caution">
    <text evidence="1">The sequence shown here is derived from an EMBL/GenBank/DDBJ whole genome shotgun (WGS) entry which is preliminary data.</text>
</comment>
<dbReference type="Gene3D" id="1.10.150.240">
    <property type="entry name" value="Putative phosphatase, domain 2"/>
    <property type="match status" value="1"/>
</dbReference>
<dbReference type="InterPro" id="IPR036412">
    <property type="entry name" value="HAD-like_sf"/>
</dbReference>
<keyword evidence="1" id="KW-0378">Hydrolase</keyword>
<dbReference type="EMBL" id="VHQG01000005">
    <property type="protein sequence ID" value="TPW74316.1"/>
    <property type="molecule type" value="Genomic_DNA"/>
</dbReference>
<dbReference type="Proteomes" id="UP000316252">
    <property type="component" value="Unassembled WGS sequence"/>
</dbReference>
<dbReference type="PANTHER" id="PTHR43481:SF4">
    <property type="entry name" value="GLYCEROL-1-PHOSPHATE PHOSPHOHYDROLASE 1-RELATED"/>
    <property type="match status" value="1"/>
</dbReference>
<dbReference type="Pfam" id="PF00702">
    <property type="entry name" value="Hydrolase"/>
    <property type="match status" value="1"/>
</dbReference>
<proteinExistence type="predicted"/>
<accession>A0A506XVV6</accession>
<evidence type="ECO:0000313" key="1">
    <source>
        <dbReference type="EMBL" id="TPW74316.1"/>
    </source>
</evidence>
<dbReference type="GO" id="GO:0050308">
    <property type="term" value="F:sugar-phosphatase activity"/>
    <property type="evidence" value="ECO:0007669"/>
    <property type="project" value="TreeGrafter"/>
</dbReference>
<protein>
    <submittedName>
        <fullName evidence="1">HAD-IA family hydrolase</fullName>
    </submittedName>
</protein>
<gene>
    <name evidence="1" type="ORF">FJ657_16775</name>
</gene>
<dbReference type="AlphaFoldDB" id="A0A506XVV6"/>
<dbReference type="InterPro" id="IPR023198">
    <property type="entry name" value="PGP-like_dom2"/>
</dbReference>
<dbReference type="InterPro" id="IPR006439">
    <property type="entry name" value="HAD-SF_hydro_IA"/>
</dbReference>
<name>A0A506XVV6_9MICO</name>
<evidence type="ECO:0000313" key="2">
    <source>
        <dbReference type="Proteomes" id="UP000316252"/>
    </source>
</evidence>
<reference evidence="1 2" key="1">
    <citation type="submission" date="2019-06" db="EMBL/GenBank/DDBJ databases">
        <authorList>
            <person name="Li F."/>
        </authorList>
    </citation>
    <scope>NUCLEOTIDE SEQUENCE [LARGE SCALE GENOMIC DNA]</scope>
    <source>
        <strain evidence="1 2">10F1D-1</strain>
    </source>
</reference>
<dbReference type="PANTHER" id="PTHR43481">
    <property type="entry name" value="FRUCTOSE-1-PHOSPHATE PHOSPHATASE"/>
    <property type="match status" value="1"/>
</dbReference>
<dbReference type="Gene3D" id="3.40.50.1000">
    <property type="entry name" value="HAD superfamily/HAD-like"/>
    <property type="match status" value="1"/>
</dbReference>
<sequence>MDGTLVDSHAVVERQWGRLAADHGLDIDEILRVSHGVQAIDTIRRFLPDLSPAEQTAVADDLVAREEDDIDGIVEIAGAAAFLDAMAAAFAPVALVTSAPRSLALARLDAAGVRRPVVVVTAEDVERGKPNPDAFLLAAERLGLDAASCAAFEDAPAGIAAAVASGAQTVVVGGAVTAETPALARITDYTGLVVDIAHDGGAPVWRVSGA</sequence>
<keyword evidence="2" id="KW-1185">Reference proteome</keyword>